<sequence>MTGHQIGWNFPSDELTGAETVAPKFWRRNGGTELIHLSLLLIRTICSLVADICSLVLLPLAFKRRTSETLKLDTEDEEDGVSGDTGCPLLLETKDRTENPKRTLSSSNFRNSSDCRLCNCLAQSQRSRSKWIEKNEFRRMN</sequence>
<accession>A0A915KK34</accession>
<dbReference type="WBParaSite" id="nRc.2.0.1.t39186-RA">
    <property type="protein sequence ID" value="nRc.2.0.1.t39186-RA"/>
    <property type="gene ID" value="nRc.2.0.1.g39186"/>
</dbReference>
<protein>
    <submittedName>
        <fullName evidence="4">Uncharacterized protein</fullName>
    </submittedName>
</protein>
<feature type="transmembrane region" description="Helical" evidence="2">
    <location>
        <begin position="34"/>
        <end position="62"/>
    </location>
</feature>
<dbReference type="Proteomes" id="UP000887565">
    <property type="component" value="Unplaced"/>
</dbReference>
<feature type="region of interest" description="Disordered" evidence="1">
    <location>
        <begin position="72"/>
        <end position="92"/>
    </location>
</feature>
<evidence type="ECO:0000313" key="4">
    <source>
        <dbReference type="WBParaSite" id="nRc.2.0.1.t39186-RA"/>
    </source>
</evidence>
<reference evidence="4" key="1">
    <citation type="submission" date="2022-11" db="UniProtKB">
        <authorList>
            <consortium name="WormBaseParasite"/>
        </authorList>
    </citation>
    <scope>IDENTIFICATION</scope>
</reference>
<evidence type="ECO:0000313" key="3">
    <source>
        <dbReference type="Proteomes" id="UP000887565"/>
    </source>
</evidence>
<keyword evidence="2" id="KW-0812">Transmembrane</keyword>
<name>A0A915KK34_ROMCU</name>
<keyword evidence="2" id="KW-0472">Membrane</keyword>
<evidence type="ECO:0000256" key="2">
    <source>
        <dbReference type="SAM" id="Phobius"/>
    </source>
</evidence>
<proteinExistence type="predicted"/>
<evidence type="ECO:0000256" key="1">
    <source>
        <dbReference type="SAM" id="MobiDB-lite"/>
    </source>
</evidence>
<keyword evidence="3" id="KW-1185">Reference proteome</keyword>
<keyword evidence="2" id="KW-1133">Transmembrane helix</keyword>
<dbReference type="AlphaFoldDB" id="A0A915KK34"/>
<organism evidence="3 4">
    <name type="scientific">Romanomermis culicivorax</name>
    <name type="common">Nematode worm</name>
    <dbReference type="NCBI Taxonomy" id="13658"/>
    <lineage>
        <taxon>Eukaryota</taxon>
        <taxon>Metazoa</taxon>
        <taxon>Ecdysozoa</taxon>
        <taxon>Nematoda</taxon>
        <taxon>Enoplea</taxon>
        <taxon>Dorylaimia</taxon>
        <taxon>Mermithida</taxon>
        <taxon>Mermithoidea</taxon>
        <taxon>Mermithidae</taxon>
        <taxon>Romanomermis</taxon>
    </lineage>
</organism>